<dbReference type="HAMAP" id="MF_01805">
    <property type="entry name" value="ScpA"/>
    <property type="match status" value="1"/>
</dbReference>
<reference evidence="3 4" key="1">
    <citation type="submission" date="2024-08" db="EMBL/GenBank/DDBJ databases">
        <title>Whole-genome sequencing of halo(alkali)philic microorganisms from hypersaline lakes.</title>
        <authorList>
            <person name="Sorokin D.Y."/>
            <person name="Merkel A.Y."/>
            <person name="Messina E."/>
            <person name="Yakimov M."/>
        </authorList>
    </citation>
    <scope>NUCLEOTIDE SEQUENCE [LARGE SCALE GENOMIC DNA]</scope>
    <source>
        <strain evidence="3 4">Cl-TMA</strain>
    </source>
</reference>
<comment type="function">
    <text evidence="2">Participates in chromosomal partition during cell division. May act via the formation of a condensin-like complex containing Smc and ScpB that pull DNA away from mid-cell into both cell halves.</text>
</comment>
<dbReference type="Gene3D" id="1.10.10.580">
    <property type="entry name" value="Structural maintenance of chromosome 1. Chain E"/>
    <property type="match status" value="1"/>
</dbReference>
<dbReference type="InterPro" id="IPR023093">
    <property type="entry name" value="ScpA-like_C"/>
</dbReference>
<dbReference type="Gene3D" id="6.10.250.2410">
    <property type="match status" value="1"/>
</dbReference>
<comment type="caution">
    <text evidence="3">The sequence shown here is derived from an EMBL/GenBank/DDBJ whole genome shotgun (WGS) entry which is preliminary data.</text>
</comment>
<dbReference type="Pfam" id="PF02616">
    <property type="entry name" value="SMC_ScpA"/>
    <property type="match status" value="1"/>
</dbReference>
<dbReference type="RefSeq" id="WP_373656759.1">
    <property type="nucleotide sequence ID" value="NZ_JBGUAW010000010.1"/>
</dbReference>
<sequence>MSDSEAVARVHGEPLVQLPDDLYIPPEALEVFLDSFEGPLDLLLYLIRRHRLDISMISIQAVAHQYMQYVELMRQNRLDLAGEYLVMAATLAEMKSRILLPRPPSDEEDEEKDPRTELIRRLQEYERFKEAAEALDRLPRRERDFFVARAPVDPEAEAPRAEASLLYLLEAFQGVLQRGQLHKEHEVGPQGLTVRQRMSEVLARLEGATAYRFTELLDDHEGREGLVVTFLALLELAKGQMIELVQVEALHPLYIRVP</sequence>
<keyword evidence="2" id="KW-0963">Cytoplasm</keyword>
<accession>A0ABV4TZF5</accession>
<keyword evidence="4" id="KW-1185">Reference proteome</keyword>
<evidence type="ECO:0000313" key="4">
    <source>
        <dbReference type="Proteomes" id="UP001575181"/>
    </source>
</evidence>
<gene>
    <name evidence="2" type="primary">scpA</name>
    <name evidence="3" type="ORF">ACERLL_14190</name>
</gene>
<evidence type="ECO:0000256" key="2">
    <source>
        <dbReference type="HAMAP-Rule" id="MF_01805"/>
    </source>
</evidence>
<organism evidence="3 4">
    <name type="scientific">Thiohalorhabdus methylotrophus</name>
    <dbReference type="NCBI Taxonomy" id="3242694"/>
    <lineage>
        <taxon>Bacteria</taxon>
        <taxon>Pseudomonadati</taxon>
        <taxon>Pseudomonadota</taxon>
        <taxon>Gammaproteobacteria</taxon>
        <taxon>Thiohalorhabdales</taxon>
        <taxon>Thiohalorhabdaceae</taxon>
        <taxon>Thiohalorhabdus</taxon>
    </lineage>
</organism>
<keyword evidence="2" id="KW-0159">Chromosome partition</keyword>
<comment type="similarity">
    <text evidence="2">Belongs to the ScpA family.</text>
</comment>
<dbReference type="InterPro" id="IPR003768">
    <property type="entry name" value="ScpA"/>
</dbReference>
<dbReference type="Proteomes" id="UP001575181">
    <property type="component" value="Unassembled WGS sequence"/>
</dbReference>
<dbReference type="PANTHER" id="PTHR33969">
    <property type="entry name" value="SEGREGATION AND CONDENSATION PROTEIN A"/>
    <property type="match status" value="1"/>
</dbReference>
<comment type="subcellular location">
    <subcellularLocation>
        <location evidence="2">Cytoplasm</location>
    </subcellularLocation>
    <text evidence="2">Associated with two foci at the outer edges of the nucleoid region in young cells, and at four foci within both cell halves in older cells.</text>
</comment>
<protein>
    <recommendedName>
        <fullName evidence="1 2">Segregation and condensation protein A</fullName>
    </recommendedName>
</protein>
<keyword evidence="2" id="KW-0131">Cell cycle</keyword>
<evidence type="ECO:0000313" key="3">
    <source>
        <dbReference type="EMBL" id="MFA9461970.1"/>
    </source>
</evidence>
<name>A0ABV4TZF5_9GAMM</name>
<proteinExistence type="inferred from homology"/>
<dbReference type="EMBL" id="JBGUAW010000010">
    <property type="protein sequence ID" value="MFA9461970.1"/>
    <property type="molecule type" value="Genomic_DNA"/>
</dbReference>
<dbReference type="PANTHER" id="PTHR33969:SF2">
    <property type="entry name" value="SEGREGATION AND CONDENSATION PROTEIN A"/>
    <property type="match status" value="1"/>
</dbReference>
<keyword evidence="2" id="KW-0132">Cell division</keyword>
<evidence type="ECO:0000256" key="1">
    <source>
        <dbReference type="ARBA" id="ARBA00044777"/>
    </source>
</evidence>
<comment type="subunit">
    <text evidence="2">Component of a cohesin-like complex composed of ScpA, ScpB and the Smc homodimer, in which ScpA and ScpB bind to the head domain of Smc. The presence of the three proteins is required for the association of the complex with DNA.</text>
</comment>